<dbReference type="Proteomes" id="UP001148629">
    <property type="component" value="Unassembled WGS sequence"/>
</dbReference>
<evidence type="ECO:0000313" key="1">
    <source>
        <dbReference type="EMBL" id="KAJ3538443.1"/>
    </source>
</evidence>
<reference evidence="1" key="1">
    <citation type="submission" date="2022-08" db="EMBL/GenBank/DDBJ databases">
        <title>Genome Sequence of Fusarium decemcellulare.</title>
        <authorList>
            <person name="Buettner E."/>
        </authorList>
    </citation>
    <scope>NUCLEOTIDE SEQUENCE</scope>
    <source>
        <strain evidence="1">Babe19</strain>
    </source>
</reference>
<dbReference type="EMBL" id="JANRMS010000519">
    <property type="protein sequence ID" value="KAJ3538443.1"/>
    <property type="molecule type" value="Genomic_DNA"/>
</dbReference>
<name>A0ACC1SFH7_9HYPO</name>
<comment type="caution">
    <text evidence="1">The sequence shown here is derived from an EMBL/GenBank/DDBJ whole genome shotgun (WGS) entry which is preliminary data.</text>
</comment>
<sequence length="626" mass="69672">MEKGFRFKKKACDGCYKRKASIVPPIPAYPLTYFMRLKIMCDWSSDRSDCDYCLHHDLKCTFNRPRPVRKGTSRRKAKNVTAARLEQIEEFIARHITPGNENPSLLNRAASSAIQKPKKGATTGQMYFAGRLLGAIDAQTGLLSFSIECQQRIFVATGQWPTFQAEDLADSTQGLSSACDKAVARHTDLPEKSIATSLVATFERSPLRYVLPLIDPVLFRHTLELAYSPDAKVTSSQEGIIAKACVLAFLCFATFHFPGEDDDSQVDCDTCLRVAQTLLAEFRHDTSLTMLQAVLILGMFQAVSGSLETAVVFHAMACQILVARNAHVLPVDLELEQTIDLIDREARQLRTLFWISYIIDKDITLRTGRSPVLNDEYCDLTLPPGYLDSRFKAEEETDSLSTVQFMGDIRLSFLKSKTARLLYSADAMAKSDAALLQSIRELDEELESWRLSIPTSYSPTLSISSLQSIPLHTTVHKAMQHVELSLEYHRMISLIHSASYRCTGLSASGESQGAFVLRSSMELCVEASRSTLIYLNVAAFGFYSGAFWIFVFYPTLAAVILFFNVIDEPGTEQAGLDVELIKSTGSLIDNMSDGVTSGGESKKLEQLKMFLNELARLGQRAVDRAR</sequence>
<evidence type="ECO:0000313" key="2">
    <source>
        <dbReference type="Proteomes" id="UP001148629"/>
    </source>
</evidence>
<accession>A0ACC1SFH7</accession>
<gene>
    <name evidence="1" type="ORF">NM208_g5901</name>
</gene>
<organism evidence="1 2">
    <name type="scientific">Fusarium decemcellulare</name>
    <dbReference type="NCBI Taxonomy" id="57161"/>
    <lineage>
        <taxon>Eukaryota</taxon>
        <taxon>Fungi</taxon>
        <taxon>Dikarya</taxon>
        <taxon>Ascomycota</taxon>
        <taxon>Pezizomycotina</taxon>
        <taxon>Sordariomycetes</taxon>
        <taxon>Hypocreomycetidae</taxon>
        <taxon>Hypocreales</taxon>
        <taxon>Nectriaceae</taxon>
        <taxon>Fusarium</taxon>
        <taxon>Fusarium decemcellulare species complex</taxon>
    </lineage>
</organism>
<proteinExistence type="predicted"/>
<keyword evidence="2" id="KW-1185">Reference proteome</keyword>
<protein>
    <submittedName>
        <fullName evidence="1">Uncharacterized protein</fullName>
    </submittedName>
</protein>